<dbReference type="RefSeq" id="WP_162174837.1">
    <property type="nucleotide sequence ID" value="NZ_ARYL01000017.1"/>
</dbReference>
<feature type="domain" description="Caspase family p20" evidence="1">
    <location>
        <begin position="282"/>
        <end position="366"/>
    </location>
</feature>
<dbReference type="GO" id="GO:0004197">
    <property type="term" value="F:cysteine-type endopeptidase activity"/>
    <property type="evidence" value="ECO:0007669"/>
    <property type="project" value="InterPro"/>
</dbReference>
<dbReference type="InterPro" id="IPR011600">
    <property type="entry name" value="Pept_C14_caspase"/>
</dbReference>
<keyword evidence="3" id="KW-1185">Reference proteome</keyword>
<dbReference type="OrthoDB" id="321999at2"/>
<dbReference type="Proteomes" id="UP000024942">
    <property type="component" value="Unassembled WGS sequence"/>
</dbReference>
<sequence length="507" mass="54345">MLILGGAAAITWPGRAQEKPKAPHYALIIGNAAYSDGIGPLENSVSDALLVADAIRNCRFELVTGDVVRDADRSTMLSSLREYVNLMEEAGPDALGFLYYAGHGAAHEDRGNFLIPVQEAAQLDDALWDDSISLESVMDRLVRLDAPSVVAIDACRNVLRLPAAQRALGGGESFRGLRRSAGGAGERNMFLSFATWEGETASDGFADEKNGPYATSLATRLTAPPVTVRDMFEQVRVDVLDRTFQVQEPMNLSRLQRRSIDISIGSEDQVYDPELAWKWHPNLRHALVVSNAYSGMKGHGRPGADADGRTIARALDASGYKTSQVRNAGLSDVSIALKDFSASLDKAGPASVGVLYISGYATMVDGEAYLIPDGWLPETEADVRYGSIPFGDLVSQLEGSAAQGLVVVFDCEPFVLPGKDADSMSAFKRYLGEKKVAVVYGPGASGSQFADAFAKEIRSADRVSIDTVMARVSADIEKRPGAGQAVWFGTPSALPVFFRANADIEPA</sequence>
<dbReference type="Pfam" id="PF00656">
    <property type="entry name" value="Peptidase_C14"/>
    <property type="match status" value="2"/>
</dbReference>
<dbReference type="EMBL" id="ARYL01000017">
    <property type="protein sequence ID" value="KDA02146.1"/>
    <property type="molecule type" value="Genomic_DNA"/>
</dbReference>
<dbReference type="GO" id="GO:0006508">
    <property type="term" value="P:proteolysis"/>
    <property type="evidence" value="ECO:0007669"/>
    <property type="project" value="InterPro"/>
</dbReference>
<dbReference type="eggNOG" id="COG4249">
    <property type="taxonomic scope" value="Bacteria"/>
</dbReference>
<accession>A0A059G5P4</accession>
<dbReference type="Gene3D" id="3.40.50.1460">
    <property type="match status" value="2"/>
</dbReference>
<comment type="caution">
    <text evidence="2">The sequence shown here is derived from an EMBL/GenBank/DDBJ whole genome shotgun (WGS) entry which is preliminary data.</text>
</comment>
<dbReference type="STRING" id="1280953.HOC_12202"/>
<evidence type="ECO:0000259" key="1">
    <source>
        <dbReference type="PROSITE" id="PS50208"/>
    </source>
</evidence>
<organism evidence="2 3">
    <name type="scientific">Hyphomonas oceanitis SCH89</name>
    <dbReference type="NCBI Taxonomy" id="1280953"/>
    <lineage>
        <taxon>Bacteria</taxon>
        <taxon>Pseudomonadati</taxon>
        <taxon>Pseudomonadota</taxon>
        <taxon>Alphaproteobacteria</taxon>
        <taxon>Hyphomonadales</taxon>
        <taxon>Hyphomonadaceae</taxon>
        <taxon>Hyphomonas</taxon>
    </lineage>
</organism>
<dbReference type="SUPFAM" id="SSF52129">
    <property type="entry name" value="Caspase-like"/>
    <property type="match status" value="2"/>
</dbReference>
<dbReference type="InterPro" id="IPR052039">
    <property type="entry name" value="Caspase-related_regulators"/>
</dbReference>
<evidence type="ECO:0000313" key="3">
    <source>
        <dbReference type="Proteomes" id="UP000024942"/>
    </source>
</evidence>
<dbReference type="InterPro" id="IPR001309">
    <property type="entry name" value="Pept_C14_p20"/>
</dbReference>
<gene>
    <name evidence="2" type="ORF">HOC_12202</name>
</gene>
<dbReference type="PANTHER" id="PTHR22576:SF37">
    <property type="entry name" value="MUCOSA-ASSOCIATED LYMPHOID TISSUE LYMPHOMA TRANSLOCATION PROTEIN 1"/>
    <property type="match status" value="1"/>
</dbReference>
<proteinExistence type="predicted"/>
<dbReference type="PATRIC" id="fig|1280953.3.peg.2460"/>
<evidence type="ECO:0000313" key="2">
    <source>
        <dbReference type="EMBL" id="KDA02146.1"/>
    </source>
</evidence>
<reference evidence="2 3" key="1">
    <citation type="journal article" date="2014" name="Antonie Van Leeuwenhoek">
        <title>Hyphomonas beringensis sp. nov. and Hyphomonas chukchiensis sp. nov., isolated from surface seawater of the Bering Sea and Chukchi Sea.</title>
        <authorList>
            <person name="Li C."/>
            <person name="Lai Q."/>
            <person name="Li G."/>
            <person name="Dong C."/>
            <person name="Wang J."/>
            <person name="Liao Y."/>
            <person name="Shao Z."/>
        </authorList>
    </citation>
    <scope>NUCLEOTIDE SEQUENCE [LARGE SCALE GENOMIC DNA]</scope>
    <source>
        <strain evidence="2 3">SCH89</strain>
    </source>
</reference>
<dbReference type="AlphaFoldDB" id="A0A059G5P4"/>
<dbReference type="PANTHER" id="PTHR22576">
    <property type="entry name" value="MUCOSA ASSOCIATED LYMPHOID TISSUE LYMPHOMA TRANSLOCATION PROTEIN 1/PARACASPASE"/>
    <property type="match status" value="1"/>
</dbReference>
<name>A0A059G5P4_9PROT</name>
<dbReference type="InterPro" id="IPR029030">
    <property type="entry name" value="Caspase-like_dom_sf"/>
</dbReference>
<dbReference type="PROSITE" id="PS50208">
    <property type="entry name" value="CASPASE_P20"/>
    <property type="match status" value="1"/>
</dbReference>
<protein>
    <recommendedName>
        <fullName evidence="1">Caspase family p20 domain-containing protein</fullName>
    </recommendedName>
</protein>